<reference evidence="4" key="1">
    <citation type="journal article" date="2019" name="Int. J. Syst. Evol. Microbiol.">
        <title>The Global Catalogue of Microorganisms (GCM) 10K type strain sequencing project: providing services to taxonomists for standard genome sequencing and annotation.</title>
        <authorList>
            <consortium name="The Broad Institute Genomics Platform"/>
            <consortium name="The Broad Institute Genome Sequencing Center for Infectious Disease"/>
            <person name="Wu L."/>
            <person name="Ma J."/>
        </authorList>
    </citation>
    <scope>NUCLEOTIDE SEQUENCE [LARGE SCALE GENOMIC DNA]</scope>
    <source>
        <strain evidence="4">YIM 94188</strain>
    </source>
</reference>
<feature type="region of interest" description="Disordered" evidence="1">
    <location>
        <begin position="1"/>
        <end position="40"/>
    </location>
</feature>
<evidence type="ECO:0000256" key="1">
    <source>
        <dbReference type="SAM" id="MobiDB-lite"/>
    </source>
</evidence>
<evidence type="ECO:0000313" key="3">
    <source>
        <dbReference type="EMBL" id="MFC5730309.1"/>
    </source>
</evidence>
<evidence type="ECO:0000313" key="4">
    <source>
        <dbReference type="Proteomes" id="UP001596072"/>
    </source>
</evidence>
<dbReference type="Proteomes" id="UP001596072">
    <property type="component" value="Unassembled WGS sequence"/>
</dbReference>
<keyword evidence="4" id="KW-1185">Reference proteome</keyword>
<dbReference type="Gene3D" id="1.10.260.40">
    <property type="entry name" value="lambda repressor-like DNA-binding domains"/>
    <property type="match status" value="1"/>
</dbReference>
<organism evidence="3 4">
    <name type="scientific">Nocardioides vastitatis</name>
    <dbReference type="NCBI Taxonomy" id="2568655"/>
    <lineage>
        <taxon>Bacteria</taxon>
        <taxon>Bacillati</taxon>
        <taxon>Actinomycetota</taxon>
        <taxon>Actinomycetes</taxon>
        <taxon>Propionibacteriales</taxon>
        <taxon>Nocardioidaceae</taxon>
        <taxon>Nocardioides</taxon>
    </lineage>
</organism>
<protein>
    <submittedName>
        <fullName evidence="3">Helix-turn-helix domain-containing protein</fullName>
    </submittedName>
</protein>
<dbReference type="Pfam" id="PF01381">
    <property type="entry name" value="HTH_3"/>
    <property type="match status" value="1"/>
</dbReference>
<evidence type="ECO:0000259" key="2">
    <source>
        <dbReference type="PROSITE" id="PS50943"/>
    </source>
</evidence>
<dbReference type="CDD" id="cd00093">
    <property type="entry name" value="HTH_XRE"/>
    <property type="match status" value="1"/>
</dbReference>
<proteinExistence type="predicted"/>
<dbReference type="EMBL" id="JBHSNS010000008">
    <property type="protein sequence ID" value="MFC5730309.1"/>
    <property type="molecule type" value="Genomic_DNA"/>
</dbReference>
<sequence>MGDVIRFPARPTVPERSERPERREPRRAPEGEQPLWREAAGRVLRDERHRSERTLSDVASDAGISVQYLSEIERGLKEPSSEMLAAAAGALGLSLADLTAEVSRRLRGPVCLAA</sequence>
<name>A0ABW0ZL67_9ACTN</name>
<dbReference type="InterPro" id="IPR010982">
    <property type="entry name" value="Lambda_DNA-bd_dom_sf"/>
</dbReference>
<dbReference type="PROSITE" id="PS50943">
    <property type="entry name" value="HTH_CROC1"/>
    <property type="match status" value="1"/>
</dbReference>
<feature type="domain" description="HTH cro/C1-type" evidence="2">
    <location>
        <begin position="44"/>
        <end position="98"/>
    </location>
</feature>
<dbReference type="RefSeq" id="WP_378527378.1">
    <property type="nucleotide sequence ID" value="NZ_JBHSNS010000008.1"/>
</dbReference>
<gene>
    <name evidence="3" type="ORF">ACFPQB_15405</name>
</gene>
<dbReference type="InterPro" id="IPR001387">
    <property type="entry name" value="Cro/C1-type_HTH"/>
</dbReference>
<feature type="compositionally biased region" description="Basic and acidic residues" evidence="1">
    <location>
        <begin position="13"/>
        <end position="30"/>
    </location>
</feature>
<dbReference type="SUPFAM" id="SSF47413">
    <property type="entry name" value="lambda repressor-like DNA-binding domains"/>
    <property type="match status" value="1"/>
</dbReference>
<dbReference type="SMART" id="SM00530">
    <property type="entry name" value="HTH_XRE"/>
    <property type="match status" value="1"/>
</dbReference>
<accession>A0ABW0ZL67</accession>
<comment type="caution">
    <text evidence="3">The sequence shown here is derived from an EMBL/GenBank/DDBJ whole genome shotgun (WGS) entry which is preliminary data.</text>
</comment>